<dbReference type="InParanoid" id="A0A0P0V2W6"/>
<sequence>MVGCEHMVLKVVLMTIKERFTSYCCEIFTVPSTSQRGQRIYLSYSMVHCGAPD</sequence>
<keyword evidence="2" id="KW-1185">Reference proteome</keyword>
<proteinExistence type="predicted"/>
<evidence type="ECO:0000313" key="2">
    <source>
        <dbReference type="Proteomes" id="UP000059680"/>
    </source>
</evidence>
<reference evidence="2" key="1">
    <citation type="journal article" date="2005" name="Nature">
        <title>The map-based sequence of the rice genome.</title>
        <authorList>
            <consortium name="International rice genome sequencing project (IRGSP)"/>
            <person name="Matsumoto T."/>
            <person name="Wu J."/>
            <person name="Kanamori H."/>
            <person name="Katayose Y."/>
            <person name="Fujisawa M."/>
            <person name="Namiki N."/>
            <person name="Mizuno H."/>
            <person name="Yamamoto K."/>
            <person name="Antonio B.A."/>
            <person name="Baba T."/>
            <person name="Sakata K."/>
            <person name="Nagamura Y."/>
            <person name="Aoki H."/>
            <person name="Arikawa K."/>
            <person name="Arita K."/>
            <person name="Bito T."/>
            <person name="Chiden Y."/>
            <person name="Fujitsuka N."/>
            <person name="Fukunaka R."/>
            <person name="Hamada M."/>
            <person name="Harada C."/>
            <person name="Hayashi A."/>
            <person name="Hijishita S."/>
            <person name="Honda M."/>
            <person name="Hosokawa S."/>
            <person name="Ichikawa Y."/>
            <person name="Idonuma A."/>
            <person name="Iijima M."/>
            <person name="Ikeda M."/>
            <person name="Ikeno M."/>
            <person name="Ito K."/>
            <person name="Ito S."/>
            <person name="Ito T."/>
            <person name="Ito Y."/>
            <person name="Ito Y."/>
            <person name="Iwabuchi A."/>
            <person name="Kamiya K."/>
            <person name="Karasawa W."/>
            <person name="Kurita K."/>
            <person name="Katagiri S."/>
            <person name="Kikuta A."/>
            <person name="Kobayashi H."/>
            <person name="Kobayashi N."/>
            <person name="Machita K."/>
            <person name="Maehara T."/>
            <person name="Masukawa M."/>
            <person name="Mizubayashi T."/>
            <person name="Mukai Y."/>
            <person name="Nagasaki H."/>
            <person name="Nagata Y."/>
            <person name="Naito S."/>
            <person name="Nakashima M."/>
            <person name="Nakama Y."/>
            <person name="Nakamichi Y."/>
            <person name="Nakamura M."/>
            <person name="Meguro A."/>
            <person name="Negishi M."/>
            <person name="Ohta I."/>
            <person name="Ohta T."/>
            <person name="Okamoto M."/>
            <person name="Ono N."/>
            <person name="Saji S."/>
            <person name="Sakaguchi M."/>
            <person name="Sakai K."/>
            <person name="Shibata M."/>
            <person name="Shimokawa T."/>
            <person name="Song J."/>
            <person name="Takazaki Y."/>
            <person name="Terasawa K."/>
            <person name="Tsugane M."/>
            <person name="Tsuji K."/>
            <person name="Ueda S."/>
            <person name="Waki K."/>
            <person name="Yamagata H."/>
            <person name="Yamamoto M."/>
            <person name="Yamamoto S."/>
            <person name="Yamane H."/>
            <person name="Yoshiki S."/>
            <person name="Yoshihara R."/>
            <person name="Yukawa K."/>
            <person name="Zhong H."/>
            <person name="Yano M."/>
            <person name="Yuan Q."/>
            <person name="Ouyang S."/>
            <person name="Liu J."/>
            <person name="Jones K.M."/>
            <person name="Gansberger K."/>
            <person name="Moffat K."/>
            <person name="Hill J."/>
            <person name="Bera J."/>
            <person name="Fadrosh D."/>
            <person name="Jin S."/>
            <person name="Johri S."/>
            <person name="Kim M."/>
            <person name="Overton L."/>
            <person name="Reardon M."/>
            <person name="Tsitrin T."/>
            <person name="Vuong H."/>
            <person name="Weaver B."/>
            <person name="Ciecko A."/>
            <person name="Tallon L."/>
            <person name="Jackson J."/>
            <person name="Pai G."/>
            <person name="Aken S.V."/>
            <person name="Utterback T."/>
            <person name="Reidmuller S."/>
            <person name="Feldblyum T."/>
            <person name="Hsiao J."/>
            <person name="Zismann V."/>
            <person name="Iobst S."/>
            <person name="de Vazeille A.R."/>
            <person name="Buell C.R."/>
            <person name="Ying K."/>
            <person name="Li Y."/>
            <person name="Lu T."/>
            <person name="Huang Y."/>
            <person name="Zhao Q."/>
            <person name="Feng Q."/>
            <person name="Zhang L."/>
            <person name="Zhu J."/>
            <person name="Weng Q."/>
            <person name="Mu J."/>
            <person name="Lu Y."/>
            <person name="Fan D."/>
            <person name="Liu Y."/>
            <person name="Guan J."/>
            <person name="Zhang Y."/>
            <person name="Yu S."/>
            <person name="Liu X."/>
            <person name="Zhang Y."/>
            <person name="Hong G."/>
            <person name="Han B."/>
            <person name="Choisne N."/>
            <person name="Demange N."/>
            <person name="Orjeda G."/>
            <person name="Samain S."/>
            <person name="Cattolico L."/>
            <person name="Pelletier E."/>
            <person name="Couloux A."/>
            <person name="Segurens B."/>
            <person name="Wincker P."/>
            <person name="D'Hont A."/>
            <person name="Scarpelli C."/>
            <person name="Weissenbach J."/>
            <person name="Salanoubat M."/>
            <person name="Quetier F."/>
            <person name="Yu Y."/>
            <person name="Kim H.R."/>
            <person name="Rambo T."/>
            <person name="Currie J."/>
            <person name="Collura K."/>
            <person name="Luo M."/>
            <person name="Yang T."/>
            <person name="Ammiraju J.S.S."/>
            <person name="Engler F."/>
            <person name="Soderlund C."/>
            <person name="Wing R.A."/>
            <person name="Palmer L.E."/>
            <person name="de la Bastide M."/>
            <person name="Spiegel L."/>
            <person name="Nascimento L."/>
            <person name="Zutavern T."/>
            <person name="O'Shaughnessy A."/>
            <person name="Dike S."/>
            <person name="Dedhia N."/>
            <person name="Preston R."/>
            <person name="Balija V."/>
            <person name="McCombie W.R."/>
            <person name="Chow T."/>
            <person name="Chen H."/>
            <person name="Chung M."/>
            <person name="Chen C."/>
            <person name="Shaw J."/>
            <person name="Wu H."/>
            <person name="Hsiao K."/>
            <person name="Chao Y."/>
            <person name="Chu M."/>
            <person name="Cheng C."/>
            <person name="Hour A."/>
            <person name="Lee P."/>
            <person name="Lin S."/>
            <person name="Lin Y."/>
            <person name="Liou J."/>
            <person name="Liu S."/>
            <person name="Hsing Y."/>
            <person name="Raghuvanshi S."/>
            <person name="Mohanty A."/>
            <person name="Bharti A.K."/>
            <person name="Gaur A."/>
            <person name="Gupta V."/>
            <person name="Kumar D."/>
            <person name="Ravi V."/>
            <person name="Vij S."/>
            <person name="Kapur A."/>
            <person name="Khurana P."/>
            <person name="Khurana P."/>
            <person name="Khurana J.P."/>
            <person name="Tyagi A.K."/>
            <person name="Gaikwad K."/>
            <person name="Singh A."/>
            <person name="Dalal V."/>
            <person name="Srivastava S."/>
            <person name="Dixit A."/>
            <person name="Pal A.K."/>
            <person name="Ghazi I.A."/>
            <person name="Yadav M."/>
            <person name="Pandit A."/>
            <person name="Bhargava A."/>
            <person name="Sureshbabu K."/>
            <person name="Batra K."/>
            <person name="Sharma T.R."/>
            <person name="Mohapatra T."/>
            <person name="Singh N.K."/>
            <person name="Messing J."/>
            <person name="Nelson A.B."/>
            <person name="Fuks G."/>
            <person name="Kavchok S."/>
            <person name="Keizer G."/>
            <person name="Linton E."/>
            <person name="Llaca V."/>
            <person name="Song R."/>
            <person name="Tanyolac B."/>
            <person name="Young S."/>
            <person name="Ho-Il K."/>
            <person name="Hahn J.H."/>
            <person name="Sangsakoo G."/>
            <person name="Vanavichit A."/>
            <person name="de Mattos Luiz.A.T."/>
            <person name="Zimmer P.D."/>
            <person name="Malone G."/>
            <person name="Dellagostin O."/>
            <person name="de Oliveira A.C."/>
            <person name="Bevan M."/>
            <person name="Bancroft I."/>
            <person name="Minx P."/>
            <person name="Cordum H."/>
            <person name="Wilson R."/>
            <person name="Cheng Z."/>
            <person name="Jin W."/>
            <person name="Jiang J."/>
            <person name="Leong S.A."/>
            <person name="Iwama H."/>
            <person name="Gojobori T."/>
            <person name="Itoh T."/>
            <person name="Niimura Y."/>
            <person name="Fujii Y."/>
            <person name="Habara T."/>
            <person name="Sakai H."/>
            <person name="Sato Y."/>
            <person name="Wilson G."/>
            <person name="Kumar K."/>
            <person name="McCouch S."/>
            <person name="Juretic N."/>
            <person name="Hoen D."/>
            <person name="Wright S."/>
            <person name="Bruskiewich R."/>
            <person name="Bureau T."/>
            <person name="Miyao A."/>
            <person name="Hirochika H."/>
            <person name="Nishikawa T."/>
            <person name="Kadowaki K."/>
            <person name="Sugiura M."/>
            <person name="Burr B."/>
            <person name="Sasaki T."/>
        </authorList>
    </citation>
    <scope>NUCLEOTIDE SEQUENCE [LARGE SCALE GENOMIC DNA]</scope>
    <source>
        <strain evidence="2">cv. Nipponbare</strain>
    </source>
</reference>
<dbReference type="Proteomes" id="UP000059680">
    <property type="component" value="Chromosome 1"/>
</dbReference>
<name>A0A0P0V2W6_ORYSJ</name>
<organism evidence="1 2">
    <name type="scientific">Oryza sativa subsp. japonica</name>
    <name type="common">Rice</name>
    <dbReference type="NCBI Taxonomy" id="39947"/>
    <lineage>
        <taxon>Eukaryota</taxon>
        <taxon>Viridiplantae</taxon>
        <taxon>Streptophyta</taxon>
        <taxon>Embryophyta</taxon>
        <taxon>Tracheophyta</taxon>
        <taxon>Spermatophyta</taxon>
        <taxon>Magnoliopsida</taxon>
        <taxon>Liliopsida</taxon>
        <taxon>Poales</taxon>
        <taxon>Poaceae</taxon>
        <taxon>BOP clade</taxon>
        <taxon>Oryzoideae</taxon>
        <taxon>Oryzeae</taxon>
        <taxon>Oryzinae</taxon>
        <taxon>Oryza</taxon>
        <taxon>Oryza sativa</taxon>
    </lineage>
</organism>
<reference evidence="1 2" key="3">
    <citation type="journal article" date="2013" name="Rice">
        <title>Improvement of the Oryza sativa Nipponbare reference genome using next generation sequence and optical map data.</title>
        <authorList>
            <person name="Kawahara Y."/>
            <person name="de la Bastide M."/>
            <person name="Hamilton J.P."/>
            <person name="Kanamori H."/>
            <person name="McCombie W.R."/>
            <person name="Ouyang S."/>
            <person name="Schwartz D.C."/>
            <person name="Tanaka T."/>
            <person name="Wu J."/>
            <person name="Zhou S."/>
            <person name="Childs K.L."/>
            <person name="Davidson R.M."/>
            <person name="Lin H."/>
            <person name="Quesada-Ocampo L."/>
            <person name="Vaillancourt B."/>
            <person name="Sakai H."/>
            <person name="Lee S.S."/>
            <person name="Kim J."/>
            <person name="Numa H."/>
            <person name="Itoh T."/>
            <person name="Buell C.R."/>
            <person name="Matsumoto T."/>
        </authorList>
    </citation>
    <scope>NUCLEOTIDE SEQUENCE [LARGE SCALE GENOMIC DNA]</scope>
    <source>
        <strain evidence="2">cv. Nipponbare</strain>
    </source>
</reference>
<reference evidence="1 2" key="2">
    <citation type="journal article" date="2013" name="Plant Cell Physiol.">
        <title>Rice Annotation Project Database (RAP-DB): an integrative and interactive database for rice genomics.</title>
        <authorList>
            <person name="Sakai H."/>
            <person name="Lee S.S."/>
            <person name="Tanaka T."/>
            <person name="Numa H."/>
            <person name="Kim J."/>
            <person name="Kawahara Y."/>
            <person name="Wakimoto H."/>
            <person name="Yang C.C."/>
            <person name="Iwamoto M."/>
            <person name="Abe T."/>
            <person name="Yamada Y."/>
            <person name="Muto A."/>
            <person name="Inokuchi H."/>
            <person name="Ikemura T."/>
            <person name="Matsumoto T."/>
            <person name="Sasaki T."/>
            <person name="Itoh T."/>
        </authorList>
    </citation>
    <scope>NUCLEOTIDE SEQUENCE [LARGE SCALE GENOMIC DNA]</scope>
    <source>
        <strain evidence="2">cv. Nipponbare</strain>
    </source>
</reference>
<gene>
    <name evidence="1" type="ordered locus">Os01g0391600</name>
    <name evidence="1" type="ORF">OSNPB_010391600</name>
</gene>
<protein>
    <submittedName>
        <fullName evidence="1">Os01g0391600 protein</fullName>
    </submittedName>
</protein>
<dbReference type="AlphaFoldDB" id="A0A0P0V2W6"/>
<dbReference type="Gramene" id="Os01t0391600-00">
    <property type="protein sequence ID" value="Os01t0391600-00"/>
    <property type="gene ID" value="Os01g0391600"/>
</dbReference>
<accession>A0A0P0V2W6</accession>
<dbReference type="PaxDb" id="39947-A0A0P0V2W6"/>
<evidence type="ECO:0000313" key="1">
    <source>
        <dbReference type="EMBL" id="BAS72284.1"/>
    </source>
</evidence>
<dbReference type="EMBL" id="AP014957">
    <property type="protein sequence ID" value="BAS72284.1"/>
    <property type="molecule type" value="Genomic_DNA"/>
</dbReference>